<dbReference type="EMBL" id="KJ627438">
    <property type="protein sequence ID" value="AIC32412.1"/>
    <property type="molecule type" value="Genomic_DNA"/>
</dbReference>
<gene>
    <name evidence="2" type="ORF">CyHV3-GZ_ORF57R</name>
</gene>
<protein>
    <submittedName>
        <fullName evidence="2">ORF57R</fullName>
    </submittedName>
</protein>
<organism evidence="2 3">
    <name type="scientific">Cyprinid herpesvirus 3</name>
    <name type="common">CyHV-3</name>
    <dbReference type="NCBI Taxonomy" id="180230"/>
    <lineage>
        <taxon>Viruses</taxon>
        <taxon>Duplodnaviria</taxon>
        <taxon>Heunggongvirae</taxon>
        <taxon>Peploviricota</taxon>
        <taxon>Herviviricetes</taxon>
        <taxon>Herpesvirales</taxon>
        <taxon>Alloherpesviridae</taxon>
        <taxon>Cyvirus</taxon>
        <taxon>Cyvirus cyprinidallo3</taxon>
    </lineage>
</organism>
<feature type="region of interest" description="Disordered" evidence="1">
    <location>
        <begin position="1"/>
        <end position="26"/>
    </location>
</feature>
<feature type="compositionally biased region" description="Acidic residues" evidence="1">
    <location>
        <begin position="17"/>
        <end position="26"/>
    </location>
</feature>
<reference evidence="2 3" key="1">
    <citation type="journal article" date="2015" name="Vet. Microbiol.">
        <title>Whole-genome sequence of a novel Chinese cyprinid herpesvirus 3 isolate reveals the existence of a distinct European genotype in East Asia.</title>
        <authorList>
            <person name="Li W."/>
            <person name="Lee X."/>
            <person name="Weng S."/>
            <person name="He J."/>
            <person name="Dong C."/>
        </authorList>
    </citation>
    <scope>NUCLEOTIDE SEQUENCE [LARGE SCALE GENOMIC DNA]</scope>
    <source>
        <strain evidence="2">KHV-GZ11</strain>
    </source>
</reference>
<dbReference type="Pfam" id="PF18907">
    <property type="entry name" value="DUF5662"/>
    <property type="match status" value="1"/>
</dbReference>
<feature type="region of interest" description="Disordered" evidence="1">
    <location>
        <begin position="418"/>
        <end position="478"/>
    </location>
</feature>
<accession>A0A060IL72</accession>
<evidence type="ECO:0000313" key="2">
    <source>
        <dbReference type="EMBL" id="AIC32412.1"/>
    </source>
</evidence>
<dbReference type="InterPro" id="IPR043721">
    <property type="entry name" value="DUF5662"/>
</dbReference>
<name>A0A060IL72_CYHV3</name>
<proteinExistence type="predicted"/>
<feature type="compositionally biased region" description="Polar residues" evidence="1">
    <location>
        <begin position="469"/>
        <end position="478"/>
    </location>
</feature>
<evidence type="ECO:0000313" key="3">
    <source>
        <dbReference type="Proteomes" id="UP000160099"/>
    </source>
</evidence>
<dbReference type="Proteomes" id="UP000160099">
    <property type="component" value="Segment"/>
</dbReference>
<evidence type="ECO:0000256" key="1">
    <source>
        <dbReference type="SAM" id="MobiDB-lite"/>
    </source>
</evidence>
<sequence>MAARDIAMNQRGAAGDGGEDEESTFDNSCEDLPDFVEACLTEENRKRYNIQDGDFPPYRVAVHLSQKAFTAWDEVDYAALADCLCEGTHLQAVHTHKLYVLACGALLWGKGAWMDPQMMSRLYVHDVVKIKLLERVVYGFMMALQKALRIQKQGCRMVGLEDPEKVEDMKNFVLHKGFNHHYAFCDHHWQHWALGRSFEGELPDVVVKEMISDGLACTLERAGPFSTLADWLESFSLRAYPQPMHKQIRQHLMEAFNNAQDVDFPMFKSSLKFLASMHCLYKTPRWSFMPSAVNTTLDTFDDCACDVHVLRHVEGQNSCDCLCCRRQGCHDEDCRPTAALDAAELRGEGMSDDDDIESEEEALGAVKLDVGRMKQKRMQKAMRYASAAAAADAADGQKMYSVKEPKVVAVKAQLVGVGDTDAPSSSTAAKDCADGKCQGPCNCERPPGPPTDYDKRVKAKKIRKPKNLPKTSRSLTHQ</sequence>
<feature type="compositionally biased region" description="Basic residues" evidence="1">
    <location>
        <begin position="457"/>
        <end position="467"/>
    </location>
</feature>